<dbReference type="PANTHER" id="PTHR38011">
    <property type="entry name" value="DIHYDROFOLATE REDUCTASE FAMILY PROTEIN (AFU_ORTHOLOGUE AFUA_8G06820)"/>
    <property type="match status" value="1"/>
</dbReference>
<protein>
    <submittedName>
        <fullName evidence="2">Deaminase</fullName>
    </submittedName>
</protein>
<proteinExistence type="predicted"/>
<dbReference type="InterPro" id="IPR002734">
    <property type="entry name" value="RibDG_C"/>
</dbReference>
<dbReference type="InterPro" id="IPR024072">
    <property type="entry name" value="DHFR-like_dom_sf"/>
</dbReference>
<accession>A0ABQ2FNB5</accession>
<dbReference type="Gene3D" id="3.40.430.10">
    <property type="entry name" value="Dihydrofolate Reductase, subunit A"/>
    <property type="match status" value="1"/>
</dbReference>
<dbReference type="EMBL" id="BMPE01000012">
    <property type="protein sequence ID" value="GGL10827.1"/>
    <property type="molecule type" value="Genomic_DNA"/>
</dbReference>
<dbReference type="SUPFAM" id="SSF53597">
    <property type="entry name" value="Dihydrofolate reductase-like"/>
    <property type="match status" value="1"/>
</dbReference>
<keyword evidence="3" id="KW-1185">Reference proteome</keyword>
<comment type="caution">
    <text evidence="2">The sequence shown here is derived from an EMBL/GenBank/DDBJ whole genome shotgun (WGS) entry which is preliminary data.</text>
</comment>
<feature type="domain" description="Bacterial bifunctional deaminase-reductase C-terminal" evidence="1">
    <location>
        <begin position="7"/>
        <end position="169"/>
    </location>
</feature>
<name>A0ABQ2FNB5_9DEIO</name>
<evidence type="ECO:0000313" key="3">
    <source>
        <dbReference type="Proteomes" id="UP000604341"/>
    </source>
</evidence>
<dbReference type="Proteomes" id="UP000604341">
    <property type="component" value="Unassembled WGS sequence"/>
</dbReference>
<gene>
    <name evidence="2" type="ORF">GCM10010844_31850</name>
</gene>
<dbReference type="PANTHER" id="PTHR38011:SF11">
    <property type="entry name" value="2,5-DIAMINO-6-RIBOSYLAMINO-4(3H)-PYRIMIDINONE 5'-PHOSPHATE REDUCTASE"/>
    <property type="match status" value="1"/>
</dbReference>
<organism evidence="2 3">
    <name type="scientific">Deinococcus radiotolerans</name>
    <dbReference type="NCBI Taxonomy" id="1309407"/>
    <lineage>
        <taxon>Bacteria</taxon>
        <taxon>Thermotogati</taxon>
        <taxon>Deinococcota</taxon>
        <taxon>Deinococci</taxon>
        <taxon>Deinococcales</taxon>
        <taxon>Deinococcaceae</taxon>
        <taxon>Deinococcus</taxon>
    </lineage>
</organism>
<reference evidence="3" key="1">
    <citation type="journal article" date="2019" name="Int. J. Syst. Evol. Microbiol.">
        <title>The Global Catalogue of Microorganisms (GCM) 10K type strain sequencing project: providing services to taxonomists for standard genome sequencing and annotation.</title>
        <authorList>
            <consortium name="The Broad Institute Genomics Platform"/>
            <consortium name="The Broad Institute Genome Sequencing Center for Infectious Disease"/>
            <person name="Wu L."/>
            <person name="Ma J."/>
        </authorList>
    </citation>
    <scope>NUCLEOTIDE SEQUENCE [LARGE SCALE GENOMIC DNA]</scope>
    <source>
        <strain evidence="3">JCM 19173</strain>
    </source>
</reference>
<sequence>MTPALRVSVFLGISLDGYLARENHSLDWLSIVQTDPPEDTGYSSLMASVDVMVLGRTTYDVVTTFPEWPFTGKRVVVLTSRPLLARHGEETFDGELSDLVQQVRLAGHHHIYLDGGHVVRQALQAGVVTHLTFSWLPIMLGSGIALFSRTLTEQQWQLTSSQAFPSGLVQASYVVAAHPR</sequence>
<dbReference type="RefSeq" id="WP_189069974.1">
    <property type="nucleotide sequence ID" value="NZ_BMPE01000012.1"/>
</dbReference>
<dbReference type="Pfam" id="PF01872">
    <property type="entry name" value="RibD_C"/>
    <property type="match status" value="1"/>
</dbReference>
<evidence type="ECO:0000259" key="1">
    <source>
        <dbReference type="Pfam" id="PF01872"/>
    </source>
</evidence>
<dbReference type="InterPro" id="IPR050765">
    <property type="entry name" value="Riboflavin_Biosynth_HTPR"/>
</dbReference>
<evidence type="ECO:0000313" key="2">
    <source>
        <dbReference type="EMBL" id="GGL10827.1"/>
    </source>
</evidence>